<keyword evidence="3" id="KW-1185">Reference proteome</keyword>
<feature type="domain" description="Reverse transcriptase" evidence="1">
    <location>
        <begin position="1"/>
        <end position="184"/>
    </location>
</feature>
<evidence type="ECO:0000259" key="1">
    <source>
        <dbReference type="PROSITE" id="PS50878"/>
    </source>
</evidence>
<dbReference type="EMBL" id="CACVKT020005043">
    <property type="protein sequence ID" value="CAC5392694.1"/>
    <property type="molecule type" value="Genomic_DNA"/>
</dbReference>
<organism evidence="2 3">
    <name type="scientific">Mytilus coruscus</name>
    <name type="common">Sea mussel</name>
    <dbReference type="NCBI Taxonomy" id="42192"/>
    <lineage>
        <taxon>Eukaryota</taxon>
        <taxon>Metazoa</taxon>
        <taxon>Spiralia</taxon>
        <taxon>Lophotrochozoa</taxon>
        <taxon>Mollusca</taxon>
        <taxon>Bivalvia</taxon>
        <taxon>Autobranchia</taxon>
        <taxon>Pteriomorphia</taxon>
        <taxon>Mytilida</taxon>
        <taxon>Mytiloidea</taxon>
        <taxon>Mytilidae</taxon>
        <taxon>Mytilinae</taxon>
        <taxon>Mytilus</taxon>
    </lineage>
</organism>
<dbReference type="AlphaFoldDB" id="A0A6J8CCE0"/>
<dbReference type="OrthoDB" id="6156040at2759"/>
<evidence type="ECO:0000313" key="2">
    <source>
        <dbReference type="EMBL" id="CAC5392694.1"/>
    </source>
</evidence>
<dbReference type="Proteomes" id="UP000507470">
    <property type="component" value="Unassembled WGS sequence"/>
</dbReference>
<proteinExistence type="predicted"/>
<evidence type="ECO:0000313" key="3">
    <source>
        <dbReference type="Proteomes" id="UP000507470"/>
    </source>
</evidence>
<dbReference type="PROSITE" id="PS50878">
    <property type="entry name" value="RT_POL"/>
    <property type="match status" value="1"/>
</dbReference>
<reference evidence="2 3" key="1">
    <citation type="submission" date="2020-06" db="EMBL/GenBank/DDBJ databases">
        <authorList>
            <person name="Li R."/>
            <person name="Bekaert M."/>
        </authorList>
    </citation>
    <scope>NUCLEOTIDE SEQUENCE [LARGE SCALE GENOMIC DNA]</scope>
    <source>
        <strain evidence="3">wild</strain>
    </source>
</reference>
<accession>A0A6J8CCE0</accession>
<gene>
    <name evidence="2" type="ORF">MCOR_27617</name>
</gene>
<dbReference type="InterPro" id="IPR000477">
    <property type="entry name" value="RT_dom"/>
</dbReference>
<dbReference type="Pfam" id="PF00078">
    <property type="entry name" value="RVT_1"/>
    <property type="match status" value="1"/>
</dbReference>
<name>A0A6J8CCE0_MYTCO</name>
<protein>
    <recommendedName>
        <fullName evidence="1">Reverse transcriptase domain-containing protein</fullName>
    </recommendedName>
</protein>
<sequence length="192" mass="21741">MKQHRTSSESVPVCTELRYYVPEDYNRTLGYETTRLLSATFLAQFDGGRSEENVADSSFSTMEVLESKVKWMGDTSDNFNIRQGVRQGGILATHLYTLYVQNLLEELKNNSIGFHLGNIYIGAPTCADDIALLSSDTSKMQLMLDIIGRYADQHQYNIHPTKTKIVQCNTKDIDNKWLLKGTIIEPTNAKHI</sequence>